<proteinExistence type="predicted"/>
<dbReference type="WBParaSite" id="SCUD_0000741101-mRNA-1">
    <property type="protein sequence ID" value="SCUD_0000741101-mRNA-1"/>
    <property type="gene ID" value="SCUD_0000741101"/>
</dbReference>
<evidence type="ECO:0000313" key="3">
    <source>
        <dbReference type="WBParaSite" id="SCUD_0000741101-mRNA-1"/>
    </source>
</evidence>
<dbReference type="EMBL" id="UZAK01032336">
    <property type="protein sequence ID" value="VDP26118.1"/>
    <property type="molecule type" value="Genomic_DNA"/>
</dbReference>
<name>A0A183JXG4_9TREM</name>
<protein>
    <submittedName>
        <fullName evidence="3">Phosphate transport system regulatory protein PhoU</fullName>
    </submittedName>
</protein>
<dbReference type="Proteomes" id="UP000279833">
    <property type="component" value="Unassembled WGS sequence"/>
</dbReference>
<keyword evidence="2" id="KW-1185">Reference proteome</keyword>
<dbReference type="STRING" id="6186.A0A183JXG4"/>
<dbReference type="AlphaFoldDB" id="A0A183JXG4"/>
<evidence type="ECO:0000313" key="1">
    <source>
        <dbReference type="EMBL" id="VDP26118.1"/>
    </source>
</evidence>
<reference evidence="3" key="1">
    <citation type="submission" date="2016-06" db="UniProtKB">
        <authorList>
            <consortium name="WormBaseParasite"/>
        </authorList>
    </citation>
    <scope>IDENTIFICATION</scope>
</reference>
<sequence>MREAELTISFEELQHRITAIDRLIETVSYMIIVHIIL</sequence>
<organism evidence="3">
    <name type="scientific">Schistosoma curassoni</name>
    <dbReference type="NCBI Taxonomy" id="6186"/>
    <lineage>
        <taxon>Eukaryota</taxon>
        <taxon>Metazoa</taxon>
        <taxon>Spiralia</taxon>
        <taxon>Lophotrochozoa</taxon>
        <taxon>Platyhelminthes</taxon>
        <taxon>Trematoda</taxon>
        <taxon>Digenea</taxon>
        <taxon>Strigeidida</taxon>
        <taxon>Schistosomatoidea</taxon>
        <taxon>Schistosomatidae</taxon>
        <taxon>Schistosoma</taxon>
    </lineage>
</organism>
<gene>
    <name evidence="1" type="ORF">SCUD_LOCUS7411</name>
</gene>
<accession>A0A183JXG4</accession>
<evidence type="ECO:0000313" key="2">
    <source>
        <dbReference type="Proteomes" id="UP000279833"/>
    </source>
</evidence>
<reference evidence="1 2" key="2">
    <citation type="submission" date="2018-11" db="EMBL/GenBank/DDBJ databases">
        <authorList>
            <consortium name="Pathogen Informatics"/>
        </authorList>
    </citation>
    <scope>NUCLEOTIDE SEQUENCE [LARGE SCALE GENOMIC DNA]</scope>
    <source>
        <strain evidence="1">Dakar</strain>
        <strain evidence="2">Dakar, Senegal</strain>
    </source>
</reference>